<feature type="compositionally biased region" description="Basic and acidic residues" evidence="1">
    <location>
        <begin position="301"/>
        <end position="317"/>
    </location>
</feature>
<evidence type="ECO:0000259" key="2">
    <source>
        <dbReference type="Pfam" id="PF05239"/>
    </source>
</evidence>
<evidence type="ECO:0000313" key="3">
    <source>
        <dbReference type="EMBL" id="PZO17023.1"/>
    </source>
</evidence>
<feature type="domain" description="PRC-barrel" evidence="2">
    <location>
        <begin position="10"/>
        <end position="77"/>
    </location>
</feature>
<feature type="region of interest" description="Disordered" evidence="1">
    <location>
        <begin position="226"/>
        <end position="335"/>
    </location>
</feature>
<dbReference type="AlphaFoldDB" id="A0A2W4U7S0"/>
<dbReference type="Pfam" id="PF05239">
    <property type="entry name" value="PRC"/>
    <property type="match status" value="1"/>
</dbReference>
<reference evidence="3 4" key="2">
    <citation type="submission" date="2018-06" db="EMBL/GenBank/DDBJ databases">
        <title>Metagenomic assembly of (sub)arctic Cyanobacteria and their associated microbiome from non-axenic cultures.</title>
        <authorList>
            <person name="Baurain D."/>
        </authorList>
    </citation>
    <scope>NUCLEOTIDE SEQUENCE [LARGE SCALE GENOMIC DNA]</scope>
    <source>
        <strain evidence="3">ULC129bin1</strain>
    </source>
</reference>
<dbReference type="InterPro" id="IPR011033">
    <property type="entry name" value="PRC_barrel-like_sf"/>
</dbReference>
<organism evidence="3 4">
    <name type="scientific">Leptolyngbya foveolarum</name>
    <dbReference type="NCBI Taxonomy" id="47253"/>
    <lineage>
        <taxon>Bacteria</taxon>
        <taxon>Bacillati</taxon>
        <taxon>Cyanobacteriota</taxon>
        <taxon>Cyanophyceae</taxon>
        <taxon>Leptolyngbyales</taxon>
        <taxon>Leptolyngbyaceae</taxon>
        <taxon>Leptolyngbya group</taxon>
        <taxon>Leptolyngbya</taxon>
    </lineage>
</organism>
<dbReference type="InterPro" id="IPR027275">
    <property type="entry name" value="PRC-brl_dom"/>
</dbReference>
<gene>
    <name evidence="3" type="ORF">DCF25_11765</name>
</gene>
<evidence type="ECO:0000256" key="1">
    <source>
        <dbReference type="SAM" id="MobiDB-lite"/>
    </source>
</evidence>
<accession>A0A2W4U7S0</accession>
<feature type="compositionally biased region" description="Acidic residues" evidence="1">
    <location>
        <begin position="318"/>
        <end position="335"/>
    </location>
</feature>
<comment type="caution">
    <text evidence="3">The sequence shown here is derived from an EMBL/GenBank/DDBJ whole genome shotgun (WGS) entry which is preliminary data.</text>
</comment>
<dbReference type="EMBL" id="QBMC01000073">
    <property type="protein sequence ID" value="PZO17023.1"/>
    <property type="molecule type" value="Genomic_DNA"/>
</dbReference>
<evidence type="ECO:0000313" key="4">
    <source>
        <dbReference type="Proteomes" id="UP000249354"/>
    </source>
</evidence>
<proteinExistence type="predicted"/>
<feature type="compositionally biased region" description="Basic and acidic residues" evidence="1">
    <location>
        <begin position="226"/>
        <end position="242"/>
    </location>
</feature>
<feature type="compositionally biased region" description="Polar residues" evidence="1">
    <location>
        <begin position="260"/>
        <end position="277"/>
    </location>
</feature>
<name>A0A2W4U7S0_9CYAN</name>
<dbReference type="Proteomes" id="UP000249354">
    <property type="component" value="Unassembled WGS sequence"/>
</dbReference>
<dbReference type="SUPFAM" id="SSF50346">
    <property type="entry name" value="PRC-barrel domain"/>
    <property type="match status" value="1"/>
</dbReference>
<protein>
    <recommendedName>
        <fullName evidence="2">PRC-barrel domain-containing protein</fullName>
    </recommendedName>
</protein>
<reference evidence="4" key="1">
    <citation type="submission" date="2018-04" db="EMBL/GenBank/DDBJ databases">
        <authorList>
            <person name="Cornet L."/>
        </authorList>
    </citation>
    <scope>NUCLEOTIDE SEQUENCE [LARGE SCALE GENOMIC DNA]</scope>
</reference>
<sequence length="335" mass="36845">MNSAIIRQGELVGMGLMAYETTEEVGSVDHLLVNVVDAEVVGFACKSGGPLGGMLGRKQAVSWSQLVKVGRDRIIIHTAVPPSEAIENQLAAAQNVTGLEVWTDGGDCIGQVVDFCLEVGTGKVQQYLFALDLRKDAPDQDSAEAGESEEPESVEVFAIAPATIISAGRKRMMIAEEDARRAQPYDQRLTIGTSKAERASDWRSEQLPTDFNDVLQGAQSFAGKVSDRVKQQAKKFSDEQFSQRRRPGPAQPDDLPEITEQLQAKTEQVKQQMQRQFEQAKKQARGQVEGKLNDSPMGRSISEKLGARLDKFVRPQSEEPEAPIDVEAFEVWEDD</sequence>